<dbReference type="AlphaFoldDB" id="A0A453JF85"/>
<evidence type="ECO:0000256" key="28">
    <source>
        <dbReference type="SAM" id="SignalP"/>
    </source>
</evidence>
<keyword evidence="14" id="KW-0443">Lipid metabolism</keyword>
<evidence type="ECO:0000313" key="29">
    <source>
        <dbReference type="EnsemblPlants" id="AET5Gv20012700.1"/>
    </source>
</evidence>
<keyword evidence="8 26" id="KW-0479">Metal-binding</keyword>
<dbReference type="KEGG" id="ats:109745900"/>
<evidence type="ECO:0000256" key="25">
    <source>
        <dbReference type="ARBA" id="ARBA00072797"/>
    </source>
</evidence>
<dbReference type="OrthoDB" id="1055148at2759"/>
<name>A0A453JF85_AEGTS</name>
<evidence type="ECO:0000256" key="23">
    <source>
        <dbReference type="ARBA" id="ARBA00051013"/>
    </source>
</evidence>
<sequence>MLSVLTSFLCFLCAALRTAQIYDAHNPLCRDILRPNNNMDLASLTAVWWAVALLFITVLVTKISRARVTTVDLHRTTGQLPPLVNGVALLKLLPTLLNKGLPAMVNDLYVKYGSVFMVSSFGVKVTLLIGPEVTAHFFQGLESEISHGNLFEFTVPMFGEAVGYGRDTATRTEQMRFHIEALRPSRLRSHVYPMLQEVEGYFAKWGEEGIVDLKLEFEKLLMLISSRCLLGKEVRENMFDEVYTLFHEIEDNGVTLISFLFPYLPTPANRKRDKARIRLTQILSDVVDSRKNSGRVEDDTLQKLIDSKYKDGRPTTVEEVVGLIIGLLFAGKHTSSHTSTWTAACLLSHPTFLRAAIEEQQQISSKYKDMGLDYNAFIEMDTLHRCIKEALRKHPPTPMLVRRAHKQFMVKTKEGKEYDIPQDHIVATPTIVTNNISYIYKDPQVYDPCRFGPERREDKVGGKFSYTSFSGGRHICTGEAYAYMQLKVIWSHLLRNFELELISPFPKTDWSKFLPEPQGKLLVKYKRNGILQSLN</sequence>
<dbReference type="EC" id="1.14.14.154" evidence="19"/>
<dbReference type="InterPro" id="IPR036396">
    <property type="entry name" value="Cyt_P450_sf"/>
</dbReference>
<feature type="transmembrane region" description="Helical" evidence="27">
    <location>
        <begin position="41"/>
        <end position="60"/>
    </location>
</feature>
<evidence type="ECO:0000256" key="12">
    <source>
        <dbReference type="ARBA" id="ARBA00023011"/>
    </source>
</evidence>
<evidence type="ECO:0000256" key="4">
    <source>
        <dbReference type="ARBA" id="ARBA00022516"/>
    </source>
</evidence>
<keyword evidence="28" id="KW-0732">Signal</keyword>
<evidence type="ECO:0000256" key="2">
    <source>
        <dbReference type="ARBA" id="ARBA00004167"/>
    </source>
</evidence>
<evidence type="ECO:0000256" key="1">
    <source>
        <dbReference type="ARBA" id="ARBA00001971"/>
    </source>
</evidence>
<evidence type="ECO:0000256" key="17">
    <source>
        <dbReference type="ARBA" id="ARBA00023221"/>
    </source>
</evidence>
<dbReference type="OMA" id="ATYSTHI"/>
<evidence type="ECO:0000256" key="11">
    <source>
        <dbReference type="ARBA" id="ARBA00023004"/>
    </source>
</evidence>
<evidence type="ECO:0000256" key="27">
    <source>
        <dbReference type="SAM" id="Phobius"/>
    </source>
</evidence>
<evidence type="ECO:0000256" key="13">
    <source>
        <dbReference type="ARBA" id="ARBA00023033"/>
    </source>
</evidence>
<comment type="function">
    <text evidence="24">Catalyzes the 14-alpha demethylation of obtusifoliol to 4 alpha-methyl-5 alpha-ergosta-8,14,24(28)-trien-3 beta-ol.</text>
</comment>
<dbReference type="GO" id="GO:0008398">
    <property type="term" value="F:sterol 14-demethylase activity"/>
    <property type="evidence" value="ECO:0007669"/>
    <property type="project" value="UniProtKB-EC"/>
</dbReference>
<reference evidence="29" key="3">
    <citation type="journal article" date="2017" name="Nature">
        <title>Genome sequence of the progenitor of the wheat D genome Aegilops tauschii.</title>
        <authorList>
            <person name="Luo M.C."/>
            <person name="Gu Y.Q."/>
            <person name="Puiu D."/>
            <person name="Wang H."/>
            <person name="Twardziok S.O."/>
            <person name="Deal K.R."/>
            <person name="Huo N."/>
            <person name="Zhu T."/>
            <person name="Wang L."/>
            <person name="Wang Y."/>
            <person name="McGuire P.E."/>
            <person name="Liu S."/>
            <person name="Long H."/>
            <person name="Ramasamy R.K."/>
            <person name="Rodriguez J.C."/>
            <person name="Van S.L."/>
            <person name="Yuan L."/>
            <person name="Wang Z."/>
            <person name="Xia Z."/>
            <person name="Xiao L."/>
            <person name="Anderson O.D."/>
            <person name="Ouyang S."/>
            <person name="Liang Y."/>
            <person name="Zimin A.V."/>
            <person name="Pertea G."/>
            <person name="Qi P."/>
            <person name="Bennetzen J.L."/>
            <person name="Dai X."/>
            <person name="Dawson M.W."/>
            <person name="Muller H.G."/>
            <person name="Kugler K."/>
            <person name="Rivarola-Duarte L."/>
            <person name="Spannagl M."/>
            <person name="Mayer K.F.X."/>
            <person name="Lu F.H."/>
            <person name="Bevan M.W."/>
            <person name="Leroy P."/>
            <person name="Li P."/>
            <person name="You F.M."/>
            <person name="Sun Q."/>
            <person name="Liu Z."/>
            <person name="Lyons E."/>
            <person name="Wicker T."/>
            <person name="Salzberg S.L."/>
            <person name="Devos K.M."/>
            <person name="Dvorak J."/>
        </authorList>
    </citation>
    <scope>NUCLEOTIDE SEQUENCE [LARGE SCALE GENOMIC DNA]</scope>
    <source>
        <strain evidence="29">cv. AL8/78</strain>
    </source>
</reference>
<dbReference type="STRING" id="200361.A0A453JF85"/>
<comment type="catalytic activity">
    <reaction evidence="23">
        <text>a 14alpha-methyl steroid + 3 reduced [NADPH--hemoprotein reductase] + 3 O2 = a Delta(14) steroid + formate + 3 oxidized [NADPH--hemoprotein reductase] + 4 H2O + 4 H(+)</text>
        <dbReference type="Rhea" id="RHEA:54028"/>
        <dbReference type="Rhea" id="RHEA-COMP:11964"/>
        <dbReference type="Rhea" id="RHEA-COMP:11965"/>
        <dbReference type="ChEBI" id="CHEBI:15377"/>
        <dbReference type="ChEBI" id="CHEBI:15378"/>
        <dbReference type="ChEBI" id="CHEBI:15379"/>
        <dbReference type="ChEBI" id="CHEBI:15740"/>
        <dbReference type="ChEBI" id="CHEBI:57618"/>
        <dbReference type="ChEBI" id="CHEBI:58210"/>
        <dbReference type="ChEBI" id="CHEBI:138029"/>
        <dbReference type="ChEBI" id="CHEBI:138031"/>
        <dbReference type="EC" id="1.14.14.154"/>
    </reaction>
</comment>
<reference evidence="29" key="4">
    <citation type="submission" date="2019-03" db="UniProtKB">
        <authorList>
            <consortium name="EnsemblPlants"/>
        </authorList>
    </citation>
    <scope>IDENTIFICATION</scope>
</reference>
<accession>A0A453JF85</accession>
<dbReference type="CDD" id="cd11042">
    <property type="entry name" value="CYP51-like"/>
    <property type="match status" value="1"/>
</dbReference>
<comment type="subcellular location">
    <subcellularLocation>
        <location evidence="2">Membrane</location>
        <topology evidence="2">Single-pass membrane protein</topology>
    </subcellularLocation>
</comment>
<evidence type="ECO:0000256" key="9">
    <source>
        <dbReference type="ARBA" id="ARBA00022955"/>
    </source>
</evidence>
<feature type="chain" id="PRO_5019123692" description="Obtusifoliol 14-alpha demethylase" evidence="28">
    <location>
        <begin position="20"/>
        <end position="535"/>
    </location>
</feature>
<dbReference type="PANTHER" id="PTHR24304">
    <property type="entry name" value="CYTOCHROME P450 FAMILY 7"/>
    <property type="match status" value="1"/>
</dbReference>
<evidence type="ECO:0000256" key="14">
    <source>
        <dbReference type="ARBA" id="ARBA00023098"/>
    </source>
</evidence>
<organism evidence="29 30">
    <name type="scientific">Aegilops tauschii subsp. strangulata</name>
    <name type="common">Goatgrass</name>
    <dbReference type="NCBI Taxonomy" id="200361"/>
    <lineage>
        <taxon>Eukaryota</taxon>
        <taxon>Viridiplantae</taxon>
        <taxon>Streptophyta</taxon>
        <taxon>Embryophyta</taxon>
        <taxon>Tracheophyta</taxon>
        <taxon>Spermatophyta</taxon>
        <taxon>Magnoliopsida</taxon>
        <taxon>Liliopsida</taxon>
        <taxon>Poales</taxon>
        <taxon>Poaceae</taxon>
        <taxon>BOP clade</taxon>
        <taxon>Pooideae</taxon>
        <taxon>Triticodae</taxon>
        <taxon>Triticeae</taxon>
        <taxon>Triticinae</taxon>
        <taxon>Aegilops</taxon>
    </lineage>
</organism>
<evidence type="ECO:0000256" key="15">
    <source>
        <dbReference type="ARBA" id="ARBA00023136"/>
    </source>
</evidence>
<dbReference type="GeneID" id="109745900"/>
<keyword evidence="12" id="KW-0756">Sterol biosynthesis</keyword>
<reference evidence="29" key="5">
    <citation type="journal article" date="2021" name="G3 (Bethesda)">
        <title>Aegilops tauschii genome assembly Aet v5.0 features greater sequence contiguity and improved annotation.</title>
        <authorList>
            <person name="Wang L."/>
            <person name="Zhu T."/>
            <person name="Rodriguez J.C."/>
            <person name="Deal K.R."/>
            <person name="Dubcovsky J."/>
            <person name="McGuire P.E."/>
            <person name="Lux T."/>
            <person name="Spannagl M."/>
            <person name="Mayer K.F.X."/>
            <person name="Baldrich P."/>
            <person name="Meyers B.C."/>
            <person name="Huo N."/>
            <person name="Gu Y.Q."/>
            <person name="Zhou H."/>
            <person name="Devos K.M."/>
            <person name="Bennetzen J.L."/>
            <person name="Unver T."/>
            <person name="Budak H."/>
            <person name="Gulick P.J."/>
            <person name="Galiba G."/>
            <person name="Kalapos B."/>
            <person name="Nelson D.R."/>
            <person name="Li P."/>
            <person name="You F.M."/>
            <person name="Luo M.C."/>
            <person name="Dvorak J."/>
        </authorList>
    </citation>
    <scope>NUCLEOTIDE SEQUENCE [LARGE SCALE GENOMIC DNA]</scope>
    <source>
        <strain evidence="29">cv. AL8/78</strain>
    </source>
</reference>
<evidence type="ECO:0000256" key="24">
    <source>
        <dbReference type="ARBA" id="ARBA00058467"/>
    </source>
</evidence>
<protein>
    <recommendedName>
        <fullName evidence="25">Obtusifoliol 14-alpha demethylase</fullName>
        <ecNumber evidence="19">1.14.14.154</ecNumber>
    </recommendedName>
    <alternativeName>
        <fullName evidence="20">CYPLI</fullName>
    </alternativeName>
    <alternativeName>
        <fullName evidence="22">Cytochrome P450 51</fullName>
    </alternativeName>
    <alternativeName>
        <fullName evidence="21">Cytochrome P450-LIA1</fullName>
    </alternativeName>
</protein>
<dbReference type="GO" id="GO:0005506">
    <property type="term" value="F:iron ion binding"/>
    <property type="evidence" value="ECO:0007669"/>
    <property type="project" value="InterPro"/>
</dbReference>
<proteinExistence type="inferred from homology"/>
<keyword evidence="4" id="KW-0444">Lipid biosynthesis</keyword>
<dbReference type="RefSeq" id="XP_020160598.1">
    <property type="nucleotide sequence ID" value="XM_020305009.4"/>
</dbReference>
<dbReference type="EnsemblPlants" id="AET5Gv20012700.1">
    <property type="protein sequence ID" value="AET5Gv20012700.1"/>
    <property type="gene ID" value="AET5Gv20012700"/>
</dbReference>
<keyword evidence="5" id="KW-0489">Methyltransferase</keyword>
<keyword evidence="11 26" id="KW-0408">Iron</keyword>
<keyword evidence="10" id="KW-0560">Oxidoreductase</keyword>
<evidence type="ECO:0000256" key="16">
    <source>
        <dbReference type="ARBA" id="ARBA00023166"/>
    </source>
</evidence>
<dbReference type="Proteomes" id="UP000015105">
    <property type="component" value="Chromosome 5D"/>
</dbReference>
<dbReference type="GO" id="GO:0032259">
    <property type="term" value="P:methylation"/>
    <property type="evidence" value="ECO:0007669"/>
    <property type="project" value="UniProtKB-KW"/>
</dbReference>
<dbReference type="PRINTS" id="PR00465">
    <property type="entry name" value="EP450IV"/>
</dbReference>
<dbReference type="Gramene" id="AET5Gv20012700.1">
    <property type="protein sequence ID" value="AET5Gv20012700.1"/>
    <property type="gene ID" value="AET5Gv20012700"/>
</dbReference>
<feature type="binding site" description="axial binding residue" evidence="26">
    <location>
        <position position="476"/>
    </location>
    <ligand>
        <name>heme</name>
        <dbReference type="ChEBI" id="CHEBI:30413"/>
    </ligand>
    <ligandPart>
        <name>Fe</name>
        <dbReference type="ChEBI" id="CHEBI:18248"/>
    </ligandPart>
</feature>
<dbReference type="InterPro" id="IPR001128">
    <property type="entry name" value="Cyt_P450"/>
</dbReference>
<evidence type="ECO:0000313" key="30">
    <source>
        <dbReference type="Proteomes" id="UP000015105"/>
    </source>
</evidence>
<dbReference type="Gene3D" id="1.10.630.10">
    <property type="entry name" value="Cytochrome P450"/>
    <property type="match status" value="1"/>
</dbReference>
<dbReference type="PRINTS" id="PR00385">
    <property type="entry name" value="P450"/>
</dbReference>
<keyword evidence="7" id="KW-0808">Transferase</keyword>
<feature type="signal peptide" evidence="28">
    <location>
        <begin position="1"/>
        <end position="19"/>
    </location>
</feature>
<evidence type="ECO:0000256" key="19">
    <source>
        <dbReference type="ARBA" id="ARBA00038974"/>
    </source>
</evidence>
<dbReference type="PANTHER" id="PTHR24304:SF2">
    <property type="entry name" value="24-HYDROXYCHOLESTEROL 7-ALPHA-HYDROXYLASE"/>
    <property type="match status" value="1"/>
</dbReference>
<keyword evidence="9" id="KW-0752">Steroid biosynthesis</keyword>
<comment type="similarity">
    <text evidence="3">Belongs to the cytochrome P450 family.</text>
</comment>
<evidence type="ECO:0000256" key="20">
    <source>
        <dbReference type="ARBA" id="ARBA00042370"/>
    </source>
</evidence>
<evidence type="ECO:0000256" key="7">
    <source>
        <dbReference type="ARBA" id="ARBA00022679"/>
    </source>
</evidence>
<evidence type="ECO:0000256" key="3">
    <source>
        <dbReference type="ARBA" id="ARBA00010617"/>
    </source>
</evidence>
<reference evidence="30" key="1">
    <citation type="journal article" date="2014" name="Science">
        <title>Ancient hybridizations among the ancestral genomes of bread wheat.</title>
        <authorList>
            <consortium name="International Wheat Genome Sequencing Consortium,"/>
            <person name="Marcussen T."/>
            <person name="Sandve S.R."/>
            <person name="Heier L."/>
            <person name="Spannagl M."/>
            <person name="Pfeifer M."/>
            <person name="Jakobsen K.S."/>
            <person name="Wulff B.B."/>
            <person name="Steuernagel B."/>
            <person name="Mayer K.F."/>
            <person name="Olsen O.A."/>
        </authorList>
    </citation>
    <scope>NUCLEOTIDE SEQUENCE [LARGE SCALE GENOMIC DNA]</scope>
    <source>
        <strain evidence="30">cv. AL8/78</strain>
    </source>
</reference>
<dbReference type="InterPro" id="IPR050529">
    <property type="entry name" value="CYP450_sterol_14alpha_dmase"/>
</dbReference>
<keyword evidence="6 26" id="KW-0349">Heme</keyword>
<reference evidence="30" key="2">
    <citation type="journal article" date="2017" name="Nat. Plants">
        <title>The Aegilops tauschii genome reveals multiple impacts of transposons.</title>
        <authorList>
            <person name="Zhao G."/>
            <person name="Zou C."/>
            <person name="Li K."/>
            <person name="Wang K."/>
            <person name="Li T."/>
            <person name="Gao L."/>
            <person name="Zhang X."/>
            <person name="Wang H."/>
            <person name="Yang Z."/>
            <person name="Liu X."/>
            <person name="Jiang W."/>
            <person name="Mao L."/>
            <person name="Kong X."/>
            <person name="Jiao Y."/>
            <person name="Jia J."/>
        </authorList>
    </citation>
    <scope>NUCLEOTIDE SEQUENCE [LARGE SCALE GENOMIC DNA]</scope>
    <source>
        <strain evidence="30">cv. AL8/78</strain>
    </source>
</reference>
<evidence type="ECO:0000256" key="26">
    <source>
        <dbReference type="PIRSR" id="PIRSR602403-1"/>
    </source>
</evidence>
<evidence type="ECO:0000256" key="18">
    <source>
        <dbReference type="ARBA" id="ARBA00037887"/>
    </source>
</evidence>
<keyword evidence="13" id="KW-0503">Monooxygenase</keyword>
<evidence type="ECO:0000256" key="5">
    <source>
        <dbReference type="ARBA" id="ARBA00022603"/>
    </source>
</evidence>
<keyword evidence="15 27" id="KW-0472">Membrane</keyword>
<dbReference type="GO" id="GO:0016126">
    <property type="term" value="P:sterol biosynthetic process"/>
    <property type="evidence" value="ECO:0007669"/>
    <property type="project" value="UniProtKB-KW"/>
</dbReference>
<dbReference type="FunFam" id="1.10.630.10:FF:000028">
    <property type="entry name" value="Cytochrome p450 51g1"/>
    <property type="match status" value="1"/>
</dbReference>
<comment type="pathway">
    <text evidence="18">Steroid biosynthesis; zymosterol biosynthesis; zymosterol from lanosterol: step 1/6.</text>
</comment>
<keyword evidence="27" id="KW-1133">Transmembrane helix</keyword>
<dbReference type="InterPro" id="IPR002403">
    <property type="entry name" value="Cyt_P450_E_grp-IV"/>
</dbReference>
<keyword evidence="30" id="KW-1185">Reference proteome</keyword>
<dbReference type="GO" id="GO:0016020">
    <property type="term" value="C:membrane"/>
    <property type="evidence" value="ECO:0007669"/>
    <property type="project" value="UniProtKB-SubCell"/>
</dbReference>
<keyword evidence="17" id="KW-0753">Steroid metabolism</keyword>
<dbReference type="Pfam" id="PF00067">
    <property type="entry name" value="p450"/>
    <property type="match status" value="1"/>
</dbReference>
<dbReference type="GO" id="GO:0008168">
    <property type="term" value="F:methyltransferase activity"/>
    <property type="evidence" value="ECO:0007669"/>
    <property type="project" value="UniProtKB-KW"/>
</dbReference>
<keyword evidence="16" id="KW-1207">Sterol metabolism</keyword>
<keyword evidence="27" id="KW-0812">Transmembrane</keyword>
<dbReference type="SUPFAM" id="SSF48264">
    <property type="entry name" value="Cytochrome P450"/>
    <property type="match status" value="1"/>
</dbReference>
<evidence type="ECO:0000256" key="10">
    <source>
        <dbReference type="ARBA" id="ARBA00023002"/>
    </source>
</evidence>
<evidence type="ECO:0000256" key="6">
    <source>
        <dbReference type="ARBA" id="ARBA00022617"/>
    </source>
</evidence>
<evidence type="ECO:0000256" key="8">
    <source>
        <dbReference type="ARBA" id="ARBA00022723"/>
    </source>
</evidence>
<evidence type="ECO:0000256" key="21">
    <source>
        <dbReference type="ARBA" id="ARBA00042513"/>
    </source>
</evidence>
<comment type="cofactor">
    <cofactor evidence="1 26">
        <name>heme</name>
        <dbReference type="ChEBI" id="CHEBI:30413"/>
    </cofactor>
</comment>
<evidence type="ECO:0000256" key="22">
    <source>
        <dbReference type="ARBA" id="ARBA00042983"/>
    </source>
</evidence>
<dbReference type="GO" id="GO:0020037">
    <property type="term" value="F:heme binding"/>
    <property type="evidence" value="ECO:0007669"/>
    <property type="project" value="InterPro"/>
</dbReference>